<evidence type="ECO:0000313" key="15">
    <source>
        <dbReference type="Proteomes" id="UP000198615"/>
    </source>
</evidence>
<keyword evidence="11 12" id="KW-0472">Membrane</keyword>
<comment type="subcellular location">
    <subcellularLocation>
        <location evidence="1">Cell inner membrane</location>
        <topology evidence="1">Multi-pass membrane protein</topology>
    </subcellularLocation>
</comment>
<keyword evidence="6" id="KW-0997">Cell inner membrane</keyword>
<evidence type="ECO:0000256" key="2">
    <source>
        <dbReference type="ARBA" id="ARBA00005001"/>
    </source>
</evidence>
<dbReference type="OrthoDB" id="9775281at2"/>
<feature type="transmembrane region" description="Helical" evidence="12">
    <location>
        <begin position="56"/>
        <end position="80"/>
    </location>
</feature>
<name>A0A8G2BLJ5_9PROT</name>
<evidence type="ECO:0000256" key="5">
    <source>
        <dbReference type="ARBA" id="ARBA00022475"/>
    </source>
</evidence>
<feature type="transmembrane region" description="Helical" evidence="12">
    <location>
        <begin position="517"/>
        <end position="539"/>
    </location>
</feature>
<evidence type="ECO:0000256" key="8">
    <source>
        <dbReference type="ARBA" id="ARBA00022679"/>
    </source>
</evidence>
<protein>
    <recommendedName>
        <fullName evidence="4">Glucans biosynthesis glucosyltransferase H</fullName>
    </recommendedName>
</protein>
<dbReference type="RefSeq" id="WP_093153733.1">
    <property type="nucleotide sequence ID" value="NZ_FNBW01000016.1"/>
</dbReference>
<evidence type="ECO:0000256" key="1">
    <source>
        <dbReference type="ARBA" id="ARBA00004429"/>
    </source>
</evidence>
<proteinExistence type="inferred from homology"/>
<feature type="transmembrane region" description="Helical" evidence="12">
    <location>
        <begin position="22"/>
        <end position="44"/>
    </location>
</feature>
<dbReference type="Proteomes" id="UP000198615">
    <property type="component" value="Unassembled WGS sequence"/>
</dbReference>
<dbReference type="InterPro" id="IPR050321">
    <property type="entry name" value="Glycosyltr_2/OpgH_subfam"/>
</dbReference>
<evidence type="ECO:0000256" key="12">
    <source>
        <dbReference type="SAM" id="Phobius"/>
    </source>
</evidence>
<dbReference type="PANTHER" id="PTHR43867:SF5">
    <property type="entry name" value="GLUCANS BIOSYNTHESIS GLUCOSYLTRANSFERASE H"/>
    <property type="match status" value="1"/>
</dbReference>
<comment type="caution">
    <text evidence="14">The sequence shown here is derived from an EMBL/GenBank/DDBJ whole genome shotgun (WGS) entry which is preliminary data.</text>
</comment>
<accession>A0A8G2BLJ5</accession>
<feature type="transmembrane region" description="Helical" evidence="12">
    <location>
        <begin position="473"/>
        <end position="496"/>
    </location>
</feature>
<dbReference type="GO" id="GO:0005886">
    <property type="term" value="C:plasma membrane"/>
    <property type="evidence" value="ECO:0007669"/>
    <property type="project" value="UniProtKB-SubCell"/>
</dbReference>
<evidence type="ECO:0000256" key="11">
    <source>
        <dbReference type="ARBA" id="ARBA00023136"/>
    </source>
</evidence>
<gene>
    <name evidence="14" type="ORF">SAMN05660686_04304</name>
</gene>
<dbReference type="NCBIfam" id="NF003958">
    <property type="entry name" value="PRK05454.2-1"/>
    <property type="match status" value="1"/>
</dbReference>
<evidence type="ECO:0000313" key="14">
    <source>
        <dbReference type="EMBL" id="SDG40759.1"/>
    </source>
</evidence>
<feature type="domain" description="Glycosyltransferase 2-like" evidence="13">
    <location>
        <begin position="206"/>
        <end position="395"/>
    </location>
</feature>
<evidence type="ECO:0000256" key="3">
    <source>
        <dbReference type="ARBA" id="ARBA00009337"/>
    </source>
</evidence>
<dbReference type="Pfam" id="PF13632">
    <property type="entry name" value="Glyco_trans_2_3"/>
    <property type="match status" value="1"/>
</dbReference>
<dbReference type="SUPFAM" id="SSF53448">
    <property type="entry name" value="Nucleotide-diphospho-sugar transferases"/>
    <property type="match status" value="1"/>
</dbReference>
<keyword evidence="5" id="KW-1003">Cell membrane</keyword>
<sequence length="627" mass="68813">MTANDPDASGSRRMRVMRRRRWAFLGLVGATCLALFAWMTRLLGADGIDGLDIAMLALYAGTLPWVIIGLWNAVIGVALLHLRRDWLAAVLPLDGLEDETSAVTAPTAIVMPVFNEDPSRVFRHLRVVETSLARTGQDHAFEIFLLSDTTDAEIAAEEQRRFAAWRAVSARPARIHYRRRADNTRQKVGNIEEFCATWGDRFEHMIVLDADSLMSGEAILRLVRLMQRNPSLGILQTLAVGLPSSSAFARIFQFGMRHGMRAYTTGSAWWQGDSGPYWGHNAILRLAPFRTHCHLPRLRGTPPLGGEILSHDQVEAALMRAAGYEVRVLPVEGGSYEENPPSVLDFIKRDLRWCQGNLQYFKLIGWPVWRPLGRVQLALAILMYLSAPMWLGFIALGMTRLFAGGLDPASSLAFSEALWSAVQWNEGVALFATMMTITFAPKIMGVIDILLSAAKRKRYGGGPRILAGAALELIFGMLVAPAVAVAQTIFIGGLMIGRRITWNAQMRDPREVRWGQALSTLWPQTLIGLAMAAGMALYAPSMLPWAAPIVLAWLLAVPFAVGSAAPALGRMLQRWRLCAVPEEFDTPPEIAAALAPADQDIIEILPAGGPVAPALANRVPVPLKPES</sequence>
<evidence type="ECO:0000256" key="4">
    <source>
        <dbReference type="ARBA" id="ARBA00020585"/>
    </source>
</evidence>
<feature type="transmembrane region" description="Helical" evidence="12">
    <location>
        <begin position="545"/>
        <end position="568"/>
    </location>
</feature>
<evidence type="ECO:0000256" key="6">
    <source>
        <dbReference type="ARBA" id="ARBA00022519"/>
    </source>
</evidence>
<organism evidence="14 15">
    <name type="scientific">Thalassobaculum litoreum DSM 18839</name>
    <dbReference type="NCBI Taxonomy" id="1123362"/>
    <lineage>
        <taxon>Bacteria</taxon>
        <taxon>Pseudomonadati</taxon>
        <taxon>Pseudomonadota</taxon>
        <taxon>Alphaproteobacteria</taxon>
        <taxon>Rhodospirillales</taxon>
        <taxon>Thalassobaculaceae</taxon>
        <taxon>Thalassobaculum</taxon>
    </lineage>
</organism>
<keyword evidence="8 14" id="KW-0808">Transferase</keyword>
<comment type="pathway">
    <text evidence="2">Glycan metabolism; osmoregulated periplasmic glucan (OPG) biosynthesis.</text>
</comment>
<feature type="transmembrane region" description="Helical" evidence="12">
    <location>
        <begin position="377"/>
        <end position="396"/>
    </location>
</feature>
<keyword evidence="10 12" id="KW-1133">Transmembrane helix</keyword>
<evidence type="ECO:0000256" key="10">
    <source>
        <dbReference type="ARBA" id="ARBA00022989"/>
    </source>
</evidence>
<evidence type="ECO:0000259" key="13">
    <source>
        <dbReference type="Pfam" id="PF13632"/>
    </source>
</evidence>
<dbReference type="Gene3D" id="3.90.550.10">
    <property type="entry name" value="Spore Coat Polysaccharide Biosynthesis Protein SpsA, Chain A"/>
    <property type="match status" value="1"/>
</dbReference>
<dbReference type="InterPro" id="IPR001173">
    <property type="entry name" value="Glyco_trans_2-like"/>
</dbReference>
<dbReference type="InterPro" id="IPR029044">
    <property type="entry name" value="Nucleotide-diphossugar_trans"/>
</dbReference>
<keyword evidence="9 12" id="KW-0812">Transmembrane</keyword>
<dbReference type="NCBIfam" id="NF003962">
    <property type="entry name" value="PRK05454.2-5"/>
    <property type="match status" value="1"/>
</dbReference>
<dbReference type="PANTHER" id="PTHR43867">
    <property type="entry name" value="CELLULOSE SYNTHASE CATALYTIC SUBUNIT A [UDP-FORMING]"/>
    <property type="match status" value="1"/>
</dbReference>
<evidence type="ECO:0000256" key="9">
    <source>
        <dbReference type="ARBA" id="ARBA00022692"/>
    </source>
</evidence>
<dbReference type="AlphaFoldDB" id="A0A8G2BLJ5"/>
<evidence type="ECO:0000256" key="7">
    <source>
        <dbReference type="ARBA" id="ARBA00022676"/>
    </source>
</evidence>
<keyword evidence="15" id="KW-1185">Reference proteome</keyword>
<comment type="similarity">
    <text evidence="3">Belongs to the glycosyltransferase 2 family. OpgH subfamily.</text>
</comment>
<keyword evidence="7" id="KW-0328">Glycosyltransferase</keyword>
<reference evidence="14 15" key="1">
    <citation type="submission" date="2016-10" db="EMBL/GenBank/DDBJ databases">
        <authorList>
            <person name="Varghese N."/>
            <person name="Submissions S."/>
        </authorList>
    </citation>
    <scope>NUCLEOTIDE SEQUENCE [LARGE SCALE GENOMIC DNA]</scope>
    <source>
        <strain evidence="14 15">DSM 18839</strain>
    </source>
</reference>
<dbReference type="EMBL" id="FNBW01000016">
    <property type="protein sequence ID" value="SDG40759.1"/>
    <property type="molecule type" value="Genomic_DNA"/>
</dbReference>
<dbReference type="GO" id="GO:0016758">
    <property type="term" value="F:hexosyltransferase activity"/>
    <property type="evidence" value="ECO:0007669"/>
    <property type="project" value="TreeGrafter"/>
</dbReference>